<keyword evidence="4" id="KW-0796">Tight junction</keyword>
<keyword evidence="9 10" id="KW-0472">Membrane</keyword>
<proteinExistence type="inferred from homology"/>
<dbReference type="InterPro" id="IPR006187">
    <property type="entry name" value="Claudin"/>
</dbReference>
<dbReference type="GO" id="GO:0007155">
    <property type="term" value="P:cell adhesion"/>
    <property type="evidence" value="ECO:0000318"/>
    <property type="project" value="GO_Central"/>
</dbReference>
<reference evidence="11" key="4">
    <citation type="submission" date="2025-09" db="UniProtKB">
        <authorList>
            <consortium name="Ensembl"/>
        </authorList>
    </citation>
    <scope>IDENTIFICATION</scope>
</reference>
<organism evidence="11 12">
    <name type="scientific">Ciona intestinalis</name>
    <name type="common">Transparent sea squirt</name>
    <name type="synonym">Ascidia intestinalis</name>
    <dbReference type="NCBI Taxonomy" id="7719"/>
    <lineage>
        <taxon>Eukaryota</taxon>
        <taxon>Metazoa</taxon>
        <taxon>Chordata</taxon>
        <taxon>Tunicata</taxon>
        <taxon>Ascidiacea</taxon>
        <taxon>Phlebobranchia</taxon>
        <taxon>Cionidae</taxon>
        <taxon>Ciona</taxon>
    </lineage>
</organism>
<protein>
    <recommendedName>
        <fullName evidence="13">Claudin</fullName>
    </recommendedName>
</protein>
<reference evidence="11" key="3">
    <citation type="submission" date="2025-08" db="UniProtKB">
        <authorList>
            <consortium name="Ensembl"/>
        </authorList>
    </citation>
    <scope>IDENTIFICATION</scope>
</reference>
<dbReference type="Ensembl" id="ENSCINT00000019620.3">
    <property type="protein sequence ID" value="ENSCINP00000019620.3"/>
    <property type="gene ID" value="ENSCING00000009650.3"/>
</dbReference>
<keyword evidence="6 10" id="KW-0812">Transmembrane</keyword>
<dbReference type="Pfam" id="PF00822">
    <property type="entry name" value="PMP22_Claudin"/>
    <property type="match status" value="1"/>
</dbReference>
<feature type="transmembrane region" description="Helical" evidence="10">
    <location>
        <begin position="170"/>
        <end position="191"/>
    </location>
</feature>
<keyword evidence="5" id="KW-1003">Cell membrane</keyword>
<evidence type="ECO:0000256" key="1">
    <source>
        <dbReference type="ARBA" id="ARBA00004435"/>
    </source>
</evidence>
<dbReference type="GO" id="GO:0005198">
    <property type="term" value="F:structural molecule activity"/>
    <property type="evidence" value="ECO:0007669"/>
    <property type="project" value="InterPro"/>
</dbReference>
<evidence type="ECO:0000313" key="11">
    <source>
        <dbReference type="Ensembl" id="ENSCINP00000019620.3"/>
    </source>
</evidence>
<dbReference type="STRING" id="7719.ENSCINP00000019620"/>
<feature type="transmembrane region" description="Helical" evidence="10">
    <location>
        <begin position="12"/>
        <end position="31"/>
    </location>
</feature>
<reference evidence="11" key="2">
    <citation type="journal article" date="2008" name="Genome Biol.">
        <title>Improved genome assembly and evidence-based global gene model set for the chordate Ciona intestinalis: new insight into intron and operon populations.</title>
        <authorList>
            <person name="Satou Y."/>
            <person name="Mineta K."/>
            <person name="Ogasawara M."/>
            <person name="Sasakura Y."/>
            <person name="Shoguchi E."/>
            <person name="Ueno K."/>
            <person name="Yamada L."/>
            <person name="Matsumoto J."/>
            <person name="Wasserscheid J."/>
            <person name="Dewar K."/>
            <person name="Wiley G.B."/>
            <person name="Macmil S.L."/>
            <person name="Roe B.A."/>
            <person name="Zeller R.W."/>
            <person name="Hastings K.E."/>
            <person name="Lemaire P."/>
            <person name="Lindquist E."/>
            <person name="Endo T."/>
            <person name="Hotta K."/>
            <person name="Inaba K."/>
        </authorList>
    </citation>
    <scope>NUCLEOTIDE SEQUENCE [LARGE SCALE GENOMIC DNA]</scope>
    <source>
        <strain evidence="11">wild type</strain>
    </source>
</reference>
<dbReference type="AlphaFoldDB" id="F6WVA9"/>
<evidence type="ECO:0008006" key="13">
    <source>
        <dbReference type="Google" id="ProtNLM"/>
    </source>
</evidence>
<reference evidence="12" key="1">
    <citation type="journal article" date="2002" name="Science">
        <title>The draft genome of Ciona intestinalis: insights into chordate and vertebrate origins.</title>
        <authorList>
            <person name="Dehal P."/>
            <person name="Satou Y."/>
            <person name="Campbell R.K."/>
            <person name="Chapman J."/>
            <person name="Degnan B."/>
            <person name="De Tomaso A."/>
            <person name="Davidson B."/>
            <person name="Di Gregorio A."/>
            <person name="Gelpke M."/>
            <person name="Goodstein D.M."/>
            <person name="Harafuji N."/>
            <person name="Hastings K.E."/>
            <person name="Ho I."/>
            <person name="Hotta K."/>
            <person name="Huang W."/>
            <person name="Kawashima T."/>
            <person name="Lemaire P."/>
            <person name="Martinez D."/>
            <person name="Meinertzhagen I.A."/>
            <person name="Necula S."/>
            <person name="Nonaka M."/>
            <person name="Putnam N."/>
            <person name="Rash S."/>
            <person name="Saiga H."/>
            <person name="Satake M."/>
            <person name="Terry A."/>
            <person name="Yamada L."/>
            <person name="Wang H.G."/>
            <person name="Awazu S."/>
            <person name="Azumi K."/>
            <person name="Boore J."/>
            <person name="Branno M."/>
            <person name="Chin-Bow S."/>
            <person name="DeSantis R."/>
            <person name="Doyle S."/>
            <person name="Francino P."/>
            <person name="Keys D.N."/>
            <person name="Haga S."/>
            <person name="Hayashi H."/>
            <person name="Hino K."/>
            <person name="Imai K.S."/>
            <person name="Inaba K."/>
            <person name="Kano S."/>
            <person name="Kobayashi K."/>
            <person name="Kobayashi M."/>
            <person name="Lee B.I."/>
            <person name="Makabe K.W."/>
            <person name="Manohar C."/>
            <person name="Matassi G."/>
            <person name="Medina M."/>
            <person name="Mochizuki Y."/>
            <person name="Mount S."/>
            <person name="Morishita T."/>
            <person name="Miura S."/>
            <person name="Nakayama A."/>
            <person name="Nishizaka S."/>
            <person name="Nomoto H."/>
            <person name="Ohta F."/>
            <person name="Oishi K."/>
            <person name="Rigoutsos I."/>
            <person name="Sano M."/>
            <person name="Sasaki A."/>
            <person name="Sasakura Y."/>
            <person name="Shoguchi E."/>
            <person name="Shin-i T."/>
            <person name="Spagnuolo A."/>
            <person name="Stainier D."/>
            <person name="Suzuki M.M."/>
            <person name="Tassy O."/>
            <person name="Takatori N."/>
            <person name="Tokuoka M."/>
            <person name="Yagi K."/>
            <person name="Yoshizaki F."/>
            <person name="Wada S."/>
            <person name="Zhang C."/>
            <person name="Hyatt P.D."/>
            <person name="Larimer F."/>
            <person name="Detter C."/>
            <person name="Doggett N."/>
            <person name="Glavina T."/>
            <person name="Hawkins T."/>
            <person name="Richardson P."/>
            <person name="Lucas S."/>
            <person name="Kohara Y."/>
            <person name="Levine M."/>
            <person name="Satoh N."/>
            <person name="Rokhsar D.S."/>
        </authorList>
    </citation>
    <scope>NUCLEOTIDE SEQUENCE [LARGE SCALE GENOMIC DNA]</scope>
</reference>
<evidence type="ECO:0000256" key="8">
    <source>
        <dbReference type="ARBA" id="ARBA00022989"/>
    </source>
</evidence>
<dbReference type="PRINTS" id="PR01077">
    <property type="entry name" value="CLAUDIN"/>
</dbReference>
<dbReference type="GO" id="GO:0005886">
    <property type="term" value="C:plasma membrane"/>
    <property type="evidence" value="ECO:0000318"/>
    <property type="project" value="GO_Central"/>
</dbReference>
<accession>F6WVA9</accession>
<evidence type="ECO:0000256" key="7">
    <source>
        <dbReference type="ARBA" id="ARBA00022949"/>
    </source>
</evidence>
<dbReference type="HOGENOM" id="CLU_076370_2_2_1"/>
<dbReference type="GO" id="GO:0005923">
    <property type="term" value="C:bicellular tight junction"/>
    <property type="evidence" value="ECO:0000318"/>
    <property type="project" value="GO_Central"/>
</dbReference>
<dbReference type="InterPro" id="IPR004031">
    <property type="entry name" value="PMP22/EMP/MP20/Claudin"/>
</dbReference>
<dbReference type="OMA" id="CIEDKNA"/>
<evidence type="ECO:0000256" key="4">
    <source>
        <dbReference type="ARBA" id="ARBA00022427"/>
    </source>
</evidence>
<dbReference type="GO" id="GO:0070830">
    <property type="term" value="P:bicellular tight junction assembly"/>
    <property type="evidence" value="ECO:0000318"/>
    <property type="project" value="GO_Central"/>
</dbReference>
<evidence type="ECO:0000256" key="9">
    <source>
        <dbReference type="ARBA" id="ARBA00023136"/>
    </source>
</evidence>
<name>F6WVA9_CIOIN</name>
<evidence type="ECO:0000256" key="5">
    <source>
        <dbReference type="ARBA" id="ARBA00022475"/>
    </source>
</evidence>
<sequence length="215" mass="24048">MAVKPALRTVFFGLGMLIFVGVFTTCVLPYWKISSWQTSSALYGRMPTYDGVWWQCMTLKAGGFTCSNYGKPSIFLSADIQAMRALMCIATIASFLAMVCSLLSLDCTTALEANTKPKNIITMVSGVFHIVAGLMCGGAVSWYAWRVTYEFYSPFYQEREFVYEFGSCLYIGWVSSAIALLAGLVLICGACKKNKDEDEHSSYPYTYQPRYEIYV</sequence>
<evidence type="ECO:0000256" key="10">
    <source>
        <dbReference type="SAM" id="Phobius"/>
    </source>
</evidence>
<dbReference type="InParanoid" id="F6WVA9"/>
<feature type="transmembrane region" description="Helical" evidence="10">
    <location>
        <begin position="126"/>
        <end position="145"/>
    </location>
</feature>
<evidence type="ECO:0000256" key="6">
    <source>
        <dbReference type="ARBA" id="ARBA00022692"/>
    </source>
</evidence>
<dbReference type="EMBL" id="EAAA01002065">
    <property type="status" value="NOT_ANNOTATED_CDS"/>
    <property type="molecule type" value="Genomic_DNA"/>
</dbReference>
<evidence type="ECO:0000313" key="12">
    <source>
        <dbReference type="Proteomes" id="UP000008144"/>
    </source>
</evidence>
<feature type="transmembrane region" description="Helical" evidence="10">
    <location>
        <begin position="82"/>
        <end position="105"/>
    </location>
</feature>
<dbReference type="Proteomes" id="UP000008144">
    <property type="component" value="Chromosome 5"/>
</dbReference>
<evidence type="ECO:0000256" key="2">
    <source>
        <dbReference type="ARBA" id="ARBA00004651"/>
    </source>
</evidence>
<comment type="subcellular location">
    <subcellularLocation>
        <location evidence="1">Cell junction</location>
        <location evidence="1">Tight junction</location>
    </subcellularLocation>
    <subcellularLocation>
        <location evidence="2">Cell membrane</location>
        <topology evidence="2">Multi-pass membrane protein</topology>
    </subcellularLocation>
</comment>
<comment type="similarity">
    <text evidence="3">Belongs to the claudin family.</text>
</comment>
<dbReference type="GeneTree" id="ENSGT00940000163648"/>
<evidence type="ECO:0000256" key="3">
    <source>
        <dbReference type="ARBA" id="ARBA00008295"/>
    </source>
</evidence>
<keyword evidence="7" id="KW-0965">Cell junction</keyword>
<dbReference type="Gene3D" id="1.20.140.150">
    <property type="match status" value="1"/>
</dbReference>
<keyword evidence="12" id="KW-1185">Reference proteome</keyword>
<keyword evidence="8 10" id="KW-1133">Transmembrane helix</keyword>
<dbReference type="PANTHER" id="PTHR12002">
    <property type="entry name" value="CLAUDIN"/>
    <property type="match status" value="1"/>
</dbReference>